<protein>
    <submittedName>
        <fullName evidence="3">Molecular chaperone DnaJ</fullName>
    </submittedName>
</protein>
<keyword evidence="5" id="KW-1185">Reference proteome</keyword>
<dbReference type="InterPro" id="IPR001623">
    <property type="entry name" value="DnaJ_domain"/>
</dbReference>
<gene>
    <name evidence="3" type="ORF">EHO57_13380</name>
    <name evidence="4" type="ORF">EHQ53_09810</name>
</gene>
<reference evidence="4" key="1">
    <citation type="submission" date="2018-10" db="EMBL/GenBank/DDBJ databases">
        <authorList>
            <person name="Vincent A.T."/>
            <person name="Schiettekatte O."/>
            <person name="Bourhy P."/>
            <person name="Veyrier F.J."/>
            <person name="Picardeau M."/>
        </authorList>
    </citation>
    <scope>NUCLEOTIDE SEQUENCE</scope>
    <source>
        <strain evidence="4">201702690</strain>
    </source>
</reference>
<dbReference type="Proteomes" id="UP000297273">
    <property type="component" value="Unassembled WGS sequence"/>
</dbReference>
<evidence type="ECO:0000313" key="6">
    <source>
        <dbReference type="Proteomes" id="UP000297946"/>
    </source>
</evidence>
<dbReference type="InterPro" id="IPR036869">
    <property type="entry name" value="J_dom_sf"/>
</dbReference>
<evidence type="ECO:0000313" key="4">
    <source>
        <dbReference type="EMBL" id="TGL41097.1"/>
    </source>
</evidence>
<dbReference type="SUPFAM" id="SSF46565">
    <property type="entry name" value="Chaperone J-domain"/>
    <property type="match status" value="1"/>
</dbReference>
<reference evidence="5 6" key="2">
    <citation type="journal article" date="2019" name="PLoS Negl. Trop. Dis.">
        <title>Revisiting the worldwide diversity of Leptospira species in the environment.</title>
        <authorList>
            <person name="Vincent A.T."/>
            <person name="Schiettekatte O."/>
            <person name="Bourhy P."/>
            <person name="Veyrier F.J."/>
            <person name="Picardeau M."/>
        </authorList>
    </citation>
    <scope>NUCLEOTIDE SEQUENCE [LARGE SCALE GENOMIC DNA]</scope>
    <source>
        <strain evidence="5">201702690</strain>
        <strain evidence="3 6">SSW18</strain>
    </source>
</reference>
<feature type="transmembrane region" description="Helical" evidence="1">
    <location>
        <begin position="126"/>
        <end position="149"/>
    </location>
</feature>
<keyword evidence="1" id="KW-0472">Membrane</keyword>
<dbReference type="AlphaFoldDB" id="A0A5F1ZTB1"/>
<dbReference type="EMBL" id="RQER01000007">
    <property type="protein sequence ID" value="TGK00268.1"/>
    <property type="molecule type" value="Genomic_DNA"/>
</dbReference>
<dbReference type="PROSITE" id="PS50076">
    <property type="entry name" value="DNAJ_2"/>
    <property type="match status" value="1"/>
</dbReference>
<evidence type="ECO:0000313" key="3">
    <source>
        <dbReference type="EMBL" id="TGK00268.1"/>
    </source>
</evidence>
<dbReference type="OrthoDB" id="327386at2"/>
<dbReference type="EMBL" id="RQGC01000006">
    <property type="protein sequence ID" value="TGL41097.1"/>
    <property type="molecule type" value="Genomic_DNA"/>
</dbReference>
<feature type="domain" description="J" evidence="2">
    <location>
        <begin position="13"/>
        <end position="76"/>
    </location>
</feature>
<name>A0A5F1ZTB1_9LEPT</name>
<dbReference type="Gene3D" id="1.10.287.110">
    <property type="entry name" value="DnaJ domain"/>
    <property type="match status" value="1"/>
</dbReference>
<dbReference type="RefSeq" id="WP_135645610.1">
    <property type="nucleotide sequence ID" value="NZ_RQER01000007.1"/>
</dbReference>
<sequence>MNRSATGITRKTDYYGLLGLPRDASSQSVEEAFKLYIERIKEHSWVPWKDSELREGAEAYYHLSDPARRKRYDASLDYELVLPDPEGVPAEFEQYFEIQKISTPKEYERLYKQFLMLKYEREDKLWSFRATIYFILACFSMLVISSLVFVVLQKNGWLPASIDLFYRRWGLLVSASFMGVGYLLFRISYLERTLHFREKKRETELNEEDS</sequence>
<organism evidence="3 6">
    <name type="scientific">Leptospira langatensis</name>
    <dbReference type="NCBI Taxonomy" id="2484983"/>
    <lineage>
        <taxon>Bacteria</taxon>
        <taxon>Pseudomonadati</taxon>
        <taxon>Spirochaetota</taxon>
        <taxon>Spirochaetia</taxon>
        <taxon>Leptospirales</taxon>
        <taxon>Leptospiraceae</taxon>
        <taxon>Leptospira</taxon>
    </lineage>
</organism>
<evidence type="ECO:0000256" key="1">
    <source>
        <dbReference type="SAM" id="Phobius"/>
    </source>
</evidence>
<dbReference type="Proteomes" id="UP000297946">
    <property type="component" value="Unassembled WGS sequence"/>
</dbReference>
<evidence type="ECO:0000313" key="5">
    <source>
        <dbReference type="Proteomes" id="UP000297273"/>
    </source>
</evidence>
<feature type="transmembrane region" description="Helical" evidence="1">
    <location>
        <begin position="169"/>
        <end position="190"/>
    </location>
</feature>
<evidence type="ECO:0000259" key="2">
    <source>
        <dbReference type="PROSITE" id="PS50076"/>
    </source>
</evidence>
<proteinExistence type="predicted"/>
<accession>A0A5F1ZTB1</accession>
<keyword evidence="1" id="KW-0812">Transmembrane</keyword>
<keyword evidence="1" id="KW-1133">Transmembrane helix</keyword>
<comment type="caution">
    <text evidence="3">The sequence shown here is derived from an EMBL/GenBank/DDBJ whole genome shotgun (WGS) entry which is preliminary data.</text>
</comment>